<feature type="signal peptide" evidence="8">
    <location>
        <begin position="1"/>
        <end position="20"/>
    </location>
</feature>
<evidence type="ECO:0000313" key="11">
    <source>
        <dbReference type="EMBL" id="KAJ6444009.1"/>
    </source>
</evidence>
<keyword evidence="2 7" id="KW-0645">Protease</keyword>
<evidence type="ECO:0000256" key="4">
    <source>
        <dbReference type="ARBA" id="ARBA00022801"/>
    </source>
</evidence>
<feature type="chain" id="PRO_5044286816" evidence="8">
    <location>
        <begin position="21"/>
        <end position="891"/>
    </location>
</feature>
<comment type="caution">
    <text evidence="11">The sequence shown here is derived from an EMBL/GenBank/DDBJ whole genome shotgun (WGS) entry which is preliminary data.</text>
</comment>
<feature type="domain" description="C5a peptidase/Subtilisin-like protease SBT2-like Fn3-like" evidence="10">
    <location>
        <begin position="622"/>
        <end position="733"/>
    </location>
</feature>
<dbReference type="PROSITE" id="PS51892">
    <property type="entry name" value="SUBTILASE"/>
    <property type="match status" value="1"/>
</dbReference>
<evidence type="ECO:0000256" key="3">
    <source>
        <dbReference type="ARBA" id="ARBA00022729"/>
    </source>
</evidence>
<organism evidence="11 12">
    <name type="scientific">Purpureocillium lavendulum</name>
    <dbReference type="NCBI Taxonomy" id="1247861"/>
    <lineage>
        <taxon>Eukaryota</taxon>
        <taxon>Fungi</taxon>
        <taxon>Dikarya</taxon>
        <taxon>Ascomycota</taxon>
        <taxon>Pezizomycotina</taxon>
        <taxon>Sordariomycetes</taxon>
        <taxon>Hypocreomycetidae</taxon>
        <taxon>Hypocreales</taxon>
        <taxon>Ophiocordycipitaceae</taxon>
        <taxon>Purpureocillium</taxon>
    </lineage>
</organism>
<sequence>MVRSWLLAPLFAALSSAAVGRNVSFDSSIFLPGGYIFELEDGHDASALTAHIESVGAIRRHFNHELFKGVSVQLHDTETAHEAAAKLASMASVKNSWPIQMYQRPKVSKGAVMPKQGVSNVHRRNDSTSPDTYTPHIMTQVDKLHALGYTGKGVKIAIIDDGVDYTHESLGGCFGKGCVVSFGYDFVGDDFNGTNTPQPKNDPKPNCPLHNDGHGTHVAGIIAAQPKTNPYGVFGAAYDATIGMYRVGGCIGDDPSDIIISALNAAFEDGADIITCSMGGPGGWGETPVSIVASRIIDRGVPVTMATGNNDQDPTIFTAMQPADGKGVMAIGSSDNAVLPYMAYTSTFSIDGGDSQEFTYIPAGLDNETKLWDITRPLYVTTLEDGTMDDAACNPLPADTPDLGKYIVFVHKNETNVCWDFDKNLRAKGADFVLYGWYGVLAWAPPLYGPDAPTGAARVSGETSRTFIKAAQAGRNVTITMTPPSDKTLVFVEEKKTDTGGAASDFSCSGPSWHLDLKPNFGAPGGNIMSTIPGNRFAIYSGTSMATPLAASVVALISQVRGTLEPALLTNLLAATAKPQRWNSAGRWGEGLQDVAKQGAGFVQAYDAAFAKTLLEPSGLSFNDSLHRVEQRTFVISNQGNSEVTYNISHVPALSVYSLDPDRIFVAMDPGEPFRSSATLSFSDQAVTLPPGHRKIITVSAQPPRDGDITRLPYWSGFIAVNGTDGSALSLPYQGLSGSMYNQPTFAIVQLGKYGDPTSLPANSSFLLNPPGQDIVPKKDPCAAFQLALGTRQLRIDIVPMTTCPPKNITVDDPLGSGNFKTIGQPRGMPLYNLGIIVLSVCWNGHLDNGAWAPAGRYKFVVRALRVFGDLHKPDDWDRRDTVPFTIEYAK</sequence>
<dbReference type="PROSITE" id="PS00136">
    <property type="entry name" value="SUBTILASE_ASP"/>
    <property type="match status" value="1"/>
</dbReference>
<accession>A0AB34FXF7</accession>
<dbReference type="InterPro" id="IPR023827">
    <property type="entry name" value="Peptidase_S8_Asp-AS"/>
</dbReference>
<dbReference type="Pfam" id="PF06280">
    <property type="entry name" value="fn3_5"/>
    <property type="match status" value="1"/>
</dbReference>
<evidence type="ECO:0000256" key="2">
    <source>
        <dbReference type="ARBA" id="ARBA00022670"/>
    </source>
</evidence>
<evidence type="ECO:0000256" key="1">
    <source>
        <dbReference type="ARBA" id="ARBA00011073"/>
    </source>
</evidence>
<dbReference type="PANTHER" id="PTHR43806">
    <property type="entry name" value="PEPTIDASE S8"/>
    <property type="match status" value="1"/>
</dbReference>
<keyword evidence="3 8" id="KW-0732">Signal</keyword>
<dbReference type="InterPro" id="IPR022398">
    <property type="entry name" value="Peptidase_S8_His-AS"/>
</dbReference>
<reference evidence="11" key="1">
    <citation type="submission" date="2023-01" db="EMBL/GenBank/DDBJ databases">
        <title>The growth and conidiation of Purpureocillium lavendulum are regulated by nitrogen source and histone H3K14 acetylation.</title>
        <authorList>
            <person name="Tang P."/>
            <person name="Han J."/>
            <person name="Zhang C."/>
            <person name="Tang P."/>
            <person name="Qi F."/>
            <person name="Zhang K."/>
            <person name="Liang L."/>
        </authorList>
    </citation>
    <scope>NUCLEOTIDE SEQUENCE</scope>
    <source>
        <strain evidence="11">YMF1.00683</strain>
    </source>
</reference>
<dbReference type="AlphaFoldDB" id="A0AB34FXF7"/>
<evidence type="ECO:0000259" key="10">
    <source>
        <dbReference type="Pfam" id="PF06280"/>
    </source>
</evidence>
<dbReference type="PROSITE" id="PS00137">
    <property type="entry name" value="SUBTILASE_HIS"/>
    <property type="match status" value="1"/>
</dbReference>
<proteinExistence type="inferred from homology"/>
<feature type="active site" description="Charge relay system" evidence="6 7">
    <location>
        <position position="214"/>
    </location>
</feature>
<dbReference type="CDD" id="cd07489">
    <property type="entry name" value="Peptidases_S8_5"/>
    <property type="match status" value="1"/>
</dbReference>
<feature type="active site" description="Charge relay system" evidence="6 7">
    <location>
        <position position="160"/>
    </location>
</feature>
<dbReference type="SUPFAM" id="SSF52743">
    <property type="entry name" value="Subtilisin-like"/>
    <property type="match status" value="1"/>
</dbReference>
<dbReference type="InterPro" id="IPR010435">
    <property type="entry name" value="C5a/SBT2-like_Fn3"/>
</dbReference>
<evidence type="ECO:0000256" key="5">
    <source>
        <dbReference type="ARBA" id="ARBA00022825"/>
    </source>
</evidence>
<dbReference type="Gene3D" id="2.60.40.10">
    <property type="entry name" value="Immunoglobulins"/>
    <property type="match status" value="1"/>
</dbReference>
<evidence type="ECO:0000259" key="9">
    <source>
        <dbReference type="Pfam" id="PF00082"/>
    </source>
</evidence>
<protein>
    <submittedName>
        <fullName evidence="11">Nuclear pore</fullName>
    </submittedName>
</protein>
<dbReference type="InterPro" id="IPR050131">
    <property type="entry name" value="Peptidase_S8_subtilisin-like"/>
</dbReference>
<feature type="domain" description="Peptidase S8/S53" evidence="9">
    <location>
        <begin position="151"/>
        <end position="589"/>
    </location>
</feature>
<gene>
    <name evidence="11" type="ORF">O9K51_02403</name>
</gene>
<dbReference type="GO" id="GO:0016020">
    <property type="term" value="C:membrane"/>
    <property type="evidence" value="ECO:0007669"/>
    <property type="project" value="InterPro"/>
</dbReference>
<dbReference type="Proteomes" id="UP001163105">
    <property type="component" value="Unassembled WGS sequence"/>
</dbReference>
<keyword evidence="4 7" id="KW-0378">Hydrolase</keyword>
<dbReference type="InterPro" id="IPR013783">
    <property type="entry name" value="Ig-like_fold"/>
</dbReference>
<dbReference type="InterPro" id="IPR000209">
    <property type="entry name" value="Peptidase_S8/S53_dom"/>
</dbReference>
<evidence type="ECO:0000256" key="8">
    <source>
        <dbReference type="SAM" id="SignalP"/>
    </source>
</evidence>
<dbReference type="Gene3D" id="3.40.50.200">
    <property type="entry name" value="Peptidase S8/S53 domain"/>
    <property type="match status" value="2"/>
</dbReference>
<dbReference type="InterPro" id="IPR034187">
    <property type="entry name" value="Peptidases_S8_5"/>
</dbReference>
<dbReference type="GO" id="GO:0006508">
    <property type="term" value="P:proteolysis"/>
    <property type="evidence" value="ECO:0007669"/>
    <property type="project" value="UniProtKB-KW"/>
</dbReference>
<evidence type="ECO:0000313" key="12">
    <source>
        <dbReference type="Proteomes" id="UP001163105"/>
    </source>
</evidence>
<evidence type="ECO:0000256" key="6">
    <source>
        <dbReference type="PIRSR" id="PIRSR615500-1"/>
    </source>
</evidence>
<feature type="active site" description="Charge relay system" evidence="6 7">
    <location>
        <position position="544"/>
    </location>
</feature>
<name>A0AB34FXF7_9HYPO</name>
<dbReference type="InterPro" id="IPR015500">
    <property type="entry name" value="Peptidase_S8_subtilisin-rel"/>
</dbReference>
<comment type="similarity">
    <text evidence="1 7">Belongs to the peptidase S8 family.</text>
</comment>
<keyword evidence="12" id="KW-1185">Reference proteome</keyword>
<keyword evidence="5 7" id="KW-0720">Serine protease</keyword>
<evidence type="ECO:0000256" key="7">
    <source>
        <dbReference type="PROSITE-ProRule" id="PRU01240"/>
    </source>
</evidence>
<dbReference type="InterPro" id="IPR036852">
    <property type="entry name" value="Peptidase_S8/S53_dom_sf"/>
</dbReference>
<dbReference type="GO" id="GO:0004252">
    <property type="term" value="F:serine-type endopeptidase activity"/>
    <property type="evidence" value="ECO:0007669"/>
    <property type="project" value="UniProtKB-UniRule"/>
</dbReference>
<dbReference type="EMBL" id="JAQHRD010000002">
    <property type="protein sequence ID" value="KAJ6444009.1"/>
    <property type="molecule type" value="Genomic_DNA"/>
</dbReference>
<dbReference type="Pfam" id="PF00082">
    <property type="entry name" value="Peptidase_S8"/>
    <property type="match status" value="1"/>
</dbReference>
<dbReference type="PANTHER" id="PTHR43806:SF66">
    <property type="entry name" value="SERIN ENDOPEPTIDASE"/>
    <property type="match status" value="1"/>
</dbReference>
<dbReference type="PRINTS" id="PR00723">
    <property type="entry name" value="SUBTILISIN"/>
</dbReference>